<keyword evidence="2" id="KW-1185">Reference proteome</keyword>
<evidence type="ECO:0000313" key="1">
    <source>
        <dbReference type="EMBL" id="MBA8929533.1"/>
    </source>
</evidence>
<protein>
    <submittedName>
        <fullName evidence="1">Uncharacterized protein</fullName>
    </submittedName>
</protein>
<gene>
    <name evidence="1" type="ORF">BC739_006751</name>
</gene>
<dbReference type="Proteomes" id="UP000517916">
    <property type="component" value="Unassembled WGS sequence"/>
</dbReference>
<proteinExistence type="predicted"/>
<reference evidence="1 2" key="1">
    <citation type="submission" date="2020-08" db="EMBL/GenBank/DDBJ databases">
        <title>Genomic Encyclopedia of Archaeal and Bacterial Type Strains, Phase II (KMG-II): from individual species to whole genera.</title>
        <authorList>
            <person name="Goeker M."/>
        </authorList>
    </citation>
    <scope>NUCLEOTIDE SEQUENCE [LARGE SCALE GENOMIC DNA]</scope>
    <source>
        <strain evidence="1 2">DSM 43850</strain>
    </source>
</reference>
<organism evidence="1 2">
    <name type="scientific">Kutzneria viridogrisea</name>
    <dbReference type="NCBI Taxonomy" id="47990"/>
    <lineage>
        <taxon>Bacteria</taxon>
        <taxon>Bacillati</taxon>
        <taxon>Actinomycetota</taxon>
        <taxon>Actinomycetes</taxon>
        <taxon>Pseudonocardiales</taxon>
        <taxon>Pseudonocardiaceae</taxon>
        <taxon>Kutzneria</taxon>
    </lineage>
</organism>
<accession>A0ABR6BRI8</accession>
<evidence type="ECO:0000313" key="2">
    <source>
        <dbReference type="Proteomes" id="UP000517916"/>
    </source>
</evidence>
<name>A0ABR6BRI8_9PSEU</name>
<dbReference type="EMBL" id="JACJID010000005">
    <property type="protein sequence ID" value="MBA8929533.1"/>
    <property type="molecule type" value="Genomic_DNA"/>
</dbReference>
<comment type="caution">
    <text evidence="1">The sequence shown here is derived from an EMBL/GenBank/DDBJ whole genome shotgun (WGS) entry which is preliminary data.</text>
</comment>
<dbReference type="RefSeq" id="WP_182839445.1">
    <property type="nucleotide sequence ID" value="NZ_BAAABQ010000017.1"/>
</dbReference>
<sequence length="150" mass="17181">MGRDLVRVDADGLPLLDLKYIDCSWVLPFPILPSGKQLFTAPGHAVDAIRHDASSLSYKRFCQHYPAFVPVREARVHTFQFRLYRVANGVEQPIAVVNKDDRTDRWYVTHHNLDLQHHVSAPRYGWNSEAGAFDYVRSHVPEFTAVVEPL</sequence>